<keyword evidence="2" id="KW-1185">Reference proteome</keyword>
<proteinExistence type="predicted"/>
<evidence type="ECO:0008006" key="3">
    <source>
        <dbReference type="Google" id="ProtNLM"/>
    </source>
</evidence>
<accession>A0A397GS15</accession>
<dbReference type="Proteomes" id="UP000266861">
    <property type="component" value="Unassembled WGS sequence"/>
</dbReference>
<gene>
    <name evidence="1" type="ORF">Glove_490g18</name>
</gene>
<evidence type="ECO:0000313" key="2">
    <source>
        <dbReference type="Proteomes" id="UP000266861"/>
    </source>
</evidence>
<reference evidence="1 2" key="1">
    <citation type="submission" date="2018-08" db="EMBL/GenBank/DDBJ databases">
        <title>Genome and evolution of the arbuscular mycorrhizal fungus Diversispora epigaea (formerly Glomus versiforme) and its bacterial endosymbionts.</title>
        <authorList>
            <person name="Sun X."/>
            <person name="Fei Z."/>
            <person name="Harrison M."/>
        </authorList>
    </citation>
    <scope>NUCLEOTIDE SEQUENCE [LARGE SCALE GENOMIC DNA]</scope>
    <source>
        <strain evidence="1 2">IT104</strain>
    </source>
</reference>
<dbReference type="OrthoDB" id="2420498at2759"/>
<comment type="caution">
    <text evidence="1">The sequence shown here is derived from an EMBL/GenBank/DDBJ whole genome shotgun (WGS) entry which is preliminary data.</text>
</comment>
<organism evidence="1 2">
    <name type="scientific">Diversispora epigaea</name>
    <dbReference type="NCBI Taxonomy" id="1348612"/>
    <lineage>
        <taxon>Eukaryota</taxon>
        <taxon>Fungi</taxon>
        <taxon>Fungi incertae sedis</taxon>
        <taxon>Mucoromycota</taxon>
        <taxon>Glomeromycotina</taxon>
        <taxon>Glomeromycetes</taxon>
        <taxon>Diversisporales</taxon>
        <taxon>Diversisporaceae</taxon>
        <taxon>Diversispora</taxon>
    </lineage>
</organism>
<dbReference type="EMBL" id="PQFF01000426">
    <property type="protein sequence ID" value="RHZ50850.1"/>
    <property type="molecule type" value="Genomic_DNA"/>
</dbReference>
<sequence length="141" mass="16942">MHTYNILILPDTIAEIIPNLSLGDLDNCIQINRTWYKEICHELYKRRKNFNTKYYDLLEKLDRCHRKSDINDNEIEPIYNNALITFDELVKVERYLLNKNMIFSKGIRNAILTNIEEDNYGNPLDSYNFGEDTFEYIKYLF</sequence>
<dbReference type="AlphaFoldDB" id="A0A397GS15"/>
<protein>
    <recommendedName>
        <fullName evidence="3">F-box domain-containing protein</fullName>
    </recommendedName>
</protein>
<evidence type="ECO:0000313" key="1">
    <source>
        <dbReference type="EMBL" id="RHZ50850.1"/>
    </source>
</evidence>
<name>A0A397GS15_9GLOM</name>